<sequence>MSLNILGYDVGGTKISTVVGNDSGEILSNVRMPTVKHLGKKRLIEEMITMGDAALKKAHVEKPDLIGIIFAGPVDRNRGVVIASPNIFGLSNFNIVEPIRDYYRTDTFLENDAQAAAIAERLFGSGRNVDNFVYMTLSTGIGGGIFINGKLYRGAHGMAGEIGHNVIMVNGPTCGCGRRGCLEALAGGKAIARRVIENLRAVRDSDFFSKLRPNEITAEKVFEGKKQGDMFSQLILEETIYYLAVGLVNIINTLDPELVIIGGGISKAGKDLFDPLNDAVKEEFKSMYRPFKIVPGLENGSDLAAISVPLYTEMELHGEGEKQY</sequence>
<dbReference type="KEGG" id="tac:Ta0825"/>
<name>Q9HJY6_THEAC</name>
<dbReference type="EMBL" id="AL445065">
    <property type="protein sequence ID" value="CAC11954.1"/>
    <property type="molecule type" value="Genomic_DNA"/>
</dbReference>
<dbReference type="STRING" id="273075.gene:9572039"/>
<keyword evidence="1" id="KW-0808">Transferase</keyword>
<organism evidence="1 2">
    <name type="scientific">Thermoplasma acidophilum (strain ATCC 25905 / DSM 1728 / JCM 9062 / NBRC 15155 / AMRC-C165)</name>
    <dbReference type="NCBI Taxonomy" id="273075"/>
    <lineage>
        <taxon>Archaea</taxon>
        <taxon>Methanobacteriati</taxon>
        <taxon>Thermoplasmatota</taxon>
        <taxon>Thermoplasmata</taxon>
        <taxon>Thermoplasmatales</taxon>
        <taxon>Thermoplasmataceae</taxon>
        <taxon>Thermoplasma</taxon>
    </lineage>
</organism>
<dbReference type="RefSeq" id="WP_010901237.1">
    <property type="nucleotide sequence ID" value="NC_002578.1"/>
</dbReference>
<dbReference type="PaxDb" id="273075-Ta0825"/>
<dbReference type="GO" id="GO:0016301">
    <property type="term" value="F:kinase activity"/>
    <property type="evidence" value="ECO:0007669"/>
    <property type="project" value="UniProtKB-KW"/>
</dbReference>
<dbReference type="PROSITE" id="PS01125">
    <property type="entry name" value="ROK"/>
    <property type="match status" value="1"/>
</dbReference>
<dbReference type="Pfam" id="PF00480">
    <property type="entry name" value="ROK"/>
    <property type="match status" value="1"/>
</dbReference>
<evidence type="ECO:0000313" key="2">
    <source>
        <dbReference type="Proteomes" id="UP000001024"/>
    </source>
</evidence>
<dbReference type="SUPFAM" id="SSF53067">
    <property type="entry name" value="Actin-like ATPase domain"/>
    <property type="match status" value="1"/>
</dbReference>
<accession>Q9HJY6</accession>
<dbReference type="InterPro" id="IPR000600">
    <property type="entry name" value="ROK"/>
</dbReference>
<proteinExistence type="predicted"/>
<dbReference type="Proteomes" id="UP000001024">
    <property type="component" value="Chromosome"/>
</dbReference>
<keyword evidence="1" id="KW-0418">Kinase</keyword>
<dbReference type="InParanoid" id="Q9HJY6"/>
<dbReference type="OrthoDB" id="206224at2157"/>
<dbReference type="eggNOG" id="arCOG04280">
    <property type="taxonomic scope" value="Archaea"/>
</dbReference>
<dbReference type="HOGENOM" id="CLU_036604_0_4_2"/>
<evidence type="ECO:0000313" key="1">
    <source>
        <dbReference type="EMBL" id="CAC11954.1"/>
    </source>
</evidence>
<dbReference type="PANTHER" id="PTHR18964:SF149">
    <property type="entry name" value="BIFUNCTIONAL UDP-N-ACETYLGLUCOSAMINE 2-EPIMERASE_N-ACETYLMANNOSAMINE KINASE"/>
    <property type="match status" value="1"/>
</dbReference>
<dbReference type="Gene3D" id="3.30.420.40">
    <property type="match status" value="2"/>
</dbReference>
<dbReference type="PANTHER" id="PTHR18964">
    <property type="entry name" value="ROK (REPRESSOR, ORF, KINASE) FAMILY"/>
    <property type="match status" value="1"/>
</dbReference>
<protein>
    <submittedName>
        <fullName evidence="1">Glucose kinase related protein</fullName>
    </submittedName>
</protein>
<gene>
    <name evidence="1" type="ordered locus">Ta0825</name>
</gene>
<dbReference type="InterPro" id="IPR049874">
    <property type="entry name" value="ROK_cs"/>
</dbReference>
<dbReference type="AlphaFoldDB" id="Q9HJY6"/>
<keyword evidence="2" id="KW-1185">Reference proteome</keyword>
<dbReference type="InterPro" id="IPR043129">
    <property type="entry name" value="ATPase_NBD"/>
</dbReference>
<dbReference type="EnsemblBacteria" id="CAC11954">
    <property type="protein sequence ID" value="CAC11954"/>
    <property type="gene ID" value="CAC11954"/>
</dbReference>
<reference evidence="1 2" key="1">
    <citation type="journal article" date="2000" name="Nature">
        <title>The genome sequence of the thermoacidophilic scavenger Thermoplasma acidophilum.</title>
        <authorList>
            <person name="Ruepp A."/>
            <person name="Graml W."/>
            <person name="Santos-Martinez M.L."/>
            <person name="Koretke K.K."/>
            <person name="Volker C."/>
            <person name="Mewes H.W."/>
            <person name="Frishman D."/>
            <person name="Stocker S."/>
            <person name="Lupas A.N."/>
            <person name="Baumeister W."/>
        </authorList>
    </citation>
    <scope>NUCLEOTIDE SEQUENCE [LARGE SCALE GENOMIC DNA]</scope>
    <source>
        <strain evidence="2">ATCC 25905 / DSM 1728 / JCM 9062 / NBRC 15155 / AMRC-C165</strain>
    </source>
</reference>